<name>A0A074VQL9_AURM1</name>
<feature type="region of interest" description="Disordered" evidence="1">
    <location>
        <begin position="69"/>
        <end position="104"/>
    </location>
</feature>
<organism evidence="2 3">
    <name type="scientific">Aureobasidium melanogenum (strain CBS 110374)</name>
    <name type="common">Aureobasidium pullulans var. melanogenum</name>
    <dbReference type="NCBI Taxonomy" id="1043003"/>
    <lineage>
        <taxon>Eukaryota</taxon>
        <taxon>Fungi</taxon>
        <taxon>Dikarya</taxon>
        <taxon>Ascomycota</taxon>
        <taxon>Pezizomycotina</taxon>
        <taxon>Dothideomycetes</taxon>
        <taxon>Dothideomycetidae</taxon>
        <taxon>Dothideales</taxon>
        <taxon>Saccotheciaceae</taxon>
        <taxon>Aureobasidium</taxon>
    </lineage>
</organism>
<feature type="compositionally biased region" description="Polar residues" evidence="1">
    <location>
        <begin position="143"/>
        <end position="161"/>
    </location>
</feature>
<gene>
    <name evidence="2" type="ORF">M437DRAFT_85915</name>
</gene>
<dbReference type="AlphaFoldDB" id="A0A074VQL9"/>
<sequence length="358" mass="39067">MADPESQSAAPHKRKRDSFDEDTTAAKKTLTTTRKADATPAEKAFATSKISLRSQKPYQVGLLEEMKALPESGERSANIKDLEETRALPESGERSANIKDLEEPANALDLHDPFSLHIDESGVDSSTAAANIKSLSVEDMSTFPESPSSIHEVANSDSPSVASHKRKREPSEKSTTSRNLEESTNSIGHLEDLLEEMKASPESNERAASIKDLEDFTKALDSYDYERYEMCIDQNDLEDIIEMAEGEQFVEKLTRDDLKCAESKPPKNEDVAHALSYFMGPSGGAEVKKLVAAVAESKPPKNEDVTRALSYFMGPSGEAEGKKLVAAVTNTVSALGESDDEDILKCNAEPVIIDLIIN</sequence>
<evidence type="ECO:0000313" key="3">
    <source>
        <dbReference type="Proteomes" id="UP000030672"/>
    </source>
</evidence>
<dbReference type="HOGENOM" id="CLU_773804_0_0_1"/>
<feature type="region of interest" description="Disordered" evidence="1">
    <location>
        <begin position="140"/>
        <end position="208"/>
    </location>
</feature>
<dbReference type="RefSeq" id="XP_040878492.1">
    <property type="nucleotide sequence ID" value="XM_041028366.1"/>
</dbReference>
<accession>A0A074VQL9</accession>
<feature type="compositionally biased region" description="Basic and acidic residues" evidence="1">
    <location>
        <begin position="189"/>
        <end position="208"/>
    </location>
</feature>
<protein>
    <submittedName>
        <fullName evidence="2">Uncharacterized protein</fullName>
    </submittedName>
</protein>
<feature type="compositionally biased region" description="Polar residues" evidence="1">
    <location>
        <begin position="173"/>
        <end position="187"/>
    </location>
</feature>
<dbReference type="GeneID" id="63921739"/>
<dbReference type="EMBL" id="KL584838">
    <property type="protein sequence ID" value="KEQ61469.1"/>
    <property type="molecule type" value="Genomic_DNA"/>
</dbReference>
<keyword evidence="3" id="KW-1185">Reference proteome</keyword>
<evidence type="ECO:0000313" key="2">
    <source>
        <dbReference type="EMBL" id="KEQ61469.1"/>
    </source>
</evidence>
<dbReference type="Proteomes" id="UP000030672">
    <property type="component" value="Unassembled WGS sequence"/>
</dbReference>
<reference evidence="2 3" key="1">
    <citation type="journal article" date="2014" name="BMC Genomics">
        <title>Genome sequencing of four Aureobasidium pullulans varieties: biotechnological potential, stress tolerance, and description of new species.</title>
        <authorList>
            <person name="Gostin Ar C."/>
            <person name="Ohm R.A."/>
            <person name="Kogej T."/>
            <person name="Sonjak S."/>
            <person name="Turk M."/>
            <person name="Zajc J."/>
            <person name="Zalar P."/>
            <person name="Grube M."/>
            <person name="Sun H."/>
            <person name="Han J."/>
            <person name="Sharma A."/>
            <person name="Chiniquy J."/>
            <person name="Ngan C.Y."/>
            <person name="Lipzen A."/>
            <person name="Barry K."/>
            <person name="Grigoriev I.V."/>
            <person name="Gunde-Cimerman N."/>
        </authorList>
    </citation>
    <scope>NUCLEOTIDE SEQUENCE [LARGE SCALE GENOMIC DNA]</scope>
    <source>
        <strain evidence="2 3">CBS 110374</strain>
    </source>
</reference>
<evidence type="ECO:0000256" key="1">
    <source>
        <dbReference type="SAM" id="MobiDB-lite"/>
    </source>
</evidence>
<proteinExistence type="predicted"/>
<feature type="region of interest" description="Disordered" evidence="1">
    <location>
        <begin position="1"/>
        <end position="45"/>
    </location>
</feature>
<feature type="compositionally biased region" description="Basic and acidic residues" evidence="1">
    <location>
        <begin position="69"/>
        <end position="102"/>
    </location>
</feature>